<keyword evidence="2" id="KW-0238">DNA-binding</keyword>
<dbReference type="Proteomes" id="UP000610303">
    <property type="component" value="Unassembled WGS sequence"/>
</dbReference>
<dbReference type="Pfam" id="PF00392">
    <property type="entry name" value="GntR"/>
    <property type="match status" value="1"/>
</dbReference>
<dbReference type="SMART" id="SM00345">
    <property type="entry name" value="HTH_GNTR"/>
    <property type="match status" value="1"/>
</dbReference>
<dbReference type="GO" id="GO:0003700">
    <property type="term" value="F:DNA-binding transcription factor activity"/>
    <property type="evidence" value="ECO:0007669"/>
    <property type="project" value="InterPro"/>
</dbReference>
<gene>
    <name evidence="5" type="ORF">GCM10010196_25850</name>
</gene>
<feature type="domain" description="HTH gntR-type" evidence="4">
    <location>
        <begin position="3"/>
        <end position="70"/>
    </location>
</feature>
<keyword evidence="3" id="KW-0804">Transcription</keyword>
<dbReference type="PANTHER" id="PTHR44846">
    <property type="entry name" value="MANNOSYL-D-GLYCERATE TRANSPORT/METABOLISM SYSTEM REPRESSOR MNGR-RELATED"/>
    <property type="match status" value="1"/>
</dbReference>
<dbReference type="SUPFAM" id="SSF64288">
    <property type="entry name" value="Chorismate lyase-like"/>
    <property type="match status" value="1"/>
</dbReference>
<dbReference type="GO" id="GO:0003677">
    <property type="term" value="F:DNA binding"/>
    <property type="evidence" value="ECO:0007669"/>
    <property type="project" value="UniProtKB-KW"/>
</dbReference>
<sequence>MPASSKVTAAEAAIRALLDGGVAGDRLPSEAELAELAGVSRVTVREVLDRLWYEGAIVRRWGAGTFIAARPRDASAGPFRRIYVALDDIGSLPGQIDASGRAASLAAFAVDHLVPPAWVAEALAPERLGPDGKLWRVTRTLAINGAPAMVMRDFLPLELPGGRLNPTELADLGMDLPRFLRLNGARIVKYESTLEAVACDEETARLLGREPGAPQLRTRQLAISDTGETVSCAELAFREDEISTTLVRAIGG</sequence>
<dbReference type="InterPro" id="IPR028978">
    <property type="entry name" value="Chorismate_lyase_/UTRA_dom_sf"/>
</dbReference>
<dbReference type="InterPro" id="IPR036390">
    <property type="entry name" value="WH_DNA-bd_sf"/>
</dbReference>
<dbReference type="InterPro" id="IPR000524">
    <property type="entry name" value="Tscrpt_reg_HTH_GntR"/>
</dbReference>
<dbReference type="PROSITE" id="PS50949">
    <property type="entry name" value="HTH_GNTR"/>
    <property type="match status" value="1"/>
</dbReference>
<proteinExistence type="predicted"/>
<dbReference type="InterPro" id="IPR011663">
    <property type="entry name" value="UTRA"/>
</dbReference>
<dbReference type="Gene3D" id="1.10.10.10">
    <property type="entry name" value="Winged helix-like DNA-binding domain superfamily/Winged helix DNA-binding domain"/>
    <property type="match status" value="1"/>
</dbReference>
<dbReference type="CDD" id="cd07377">
    <property type="entry name" value="WHTH_GntR"/>
    <property type="match status" value="1"/>
</dbReference>
<evidence type="ECO:0000259" key="4">
    <source>
        <dbReference type="PROSITE" id="PS50949"/>
    </source>
</evidence>
<dbReference type="EMBL" id="BMRJ01000002">
    <property type="protein sequence ID" value="GGR30615.1"/>
    <property type="molecule type" value="Genomic_DNA"/>
</dbReference>
<name>A0A918CNJ0_AGRME</name>
<keyword evidence="6" id="KW-1185">Reference proteome</keyword>
<evidence type="ECO:0000256" key="2">
    <source>
        <dbReference type="ARBA" id="ARBA00023125"/>
    </source>
</evidence>
<accession>A0A918CNJ0</accession>
<dbReference type="Pfam" id="PF07702">
    <property type="entry name" value="UTRA"/>
    <property type="match status" value="1"/>
</dbReference>
<dbReference type="SMART" id="SM00866">
    <property type="entry name" value="UTRA"/>
    <property type="match status" value="1"/>
</dbReference>
<dbReference type="RefSeq" id="WP_229781730.1">
    <property type="nucleotide sequence ID" value="NZ_BMRJ01000002.1"/>
</dbReference>
<evidence type="ECO:0000256" key="1">
    <source>
        <dbReference type="ARBA" id="ARBA00023015"/>
    </source>
</evidence>
<reference evidence="5" key="2">
    <citation type="submission" date="2020-09" db="EMBL/GenBank/DDBJ databases">
        <authorList>
            <person name="Sun Q."/>
            <person name="Ohkuma M."/>
        </authorList>
    </citation>
    <scope>NUCLEOTIDE SEQUENCE</scope>
    <source>
        <strain evidence="5">JCM 3346</strain>
    </source>
</reference>
<evidence type="ECO:0000256" key="3">
    <source>
        <dbReference type="ARBA" id="ARBA00023163"/>
    </source>
</evidence>
<dbReference type="PANTHER" id="PTHR44846:SF1">
    <property type="entry name" value="MANNOSYL-D-GLYCERATE TRANSPORT_METABOLISM SYSTEM REPRESSOR MNGR-RELATED"/>
    <property type="match status" value="1"/>
</dbReference>
<organism evidence="5 6">
    <name type="scientific">Agromyces mediolanus</name>
    <name type="common">Corynebacterium mediolanum</name>
    <dbReference type="NCBI Taxonomy" id="41986"/>
    <lineage>
        <taxon>Bacteria</taxon>
        <taxon>Bacillati</taxon>
        <taxon>Actinomycetota</taxon>
        <taxon>Actinomycetes</taxon>
        <taxon>Micrococcales</taxon>
        <taxon>Microbacteriaceae</taxon>
        <taxon>Agromyces</taxon>
    </lineage>
</organism>
<dbReference type="PRINTS" id="PR00035">
    <property type="entry name" value="HTHGNTR"/>
</dbReference>
<dbReference type="AlphaFoldDB" id="A0A918CNJ0"/>
<comment type="caution">
    <text evidence="5">The sequence shown here is derived from an EMBL/GenBank/DDBJ whole genome shotgun (WGS) entry which is preliminary data.</text>
</comment>
<keyword evidence="1" id="KW-0805">Transcription regulation</keyword>
<dbReference type="SUPFAM" id="SSF46785">
    <property type="entry name" value="Winged helix' DNA-binding domain"/>
    <property type="match status" value="1"/>
</dbReference>
<evidence type="ECO:0000313" key="6">
    <source>
        <dbReference type="Proteomes" id="UP000610303"/>
    </source>
</evidence>
<evidence type="ECO:0000313" key="5">
    <source>
        <dbReference type="EMBL" id="GGR30615.1"/>
    </source>
</evidence>
<protein>
    <submittedName>
        <fullName evidence="5">GntR family transcriptional regulator</fullName>
    </submittedName>
</protein>
<dbReference type="Gene3D" id="3.40.1410.10">
    <property type="entry name" value="Chorismate lyase-like"/>
    <property type="match status" value="1"/>
</dbReference>
<dbReference type="GO" id="GO:0045892">
    <property type="term" value="P:negative regulation of DNA-templated transcription"/>
    <property type="evidence" value="ECO:0007669"/>
    <property type="project" value="TreeGrafter"/>
</dbReference>
<dbReference type="InterPro" id="IPR036388">
    <property type="entry name" value="WH-like_DNA-bd_sf"/>
</dbReference>
<reference evidence="5" key="1">
    <citation type="journal article" date="2014" name="Int. J. Syst. Evol. Microbiol.">
        <title>Complete genome sequence of Corynebacterium casei LMG S-19264T (=DSM 44701T), isolated from a smear-ripened cheese.</title>
        <authorList>
            <consortium name="US DOE Joint Genome Institute (JGI-PGF)"/>
            <person name="Walter F."/>
            <person name="Albersmeier A."/>
            <person name="Kalinowski J."/>
            <person name="Ruckert C."/>
        </authorList>
    </citation>
    <scope>NUCLEOTIDE SEQUENCE</scope>
    <source>
        <strain evidence="5">JCM 3346</strain>
    </source>
</reference>
<dbReference type="InterPro" id="IPR050679">
    <property type="entry name" value="Bact_HTH_transcr_reg"/>
</dbReference>